<protein>
    <submittedName>
        <fullName evidence="2">Uncharacterized protein</fullName>
    </submittedName>
</protein>
<gene>
    <name evidence="2" type="ORF">BGZ80_004838</name>
</gene>
<feature type="non-terminal residue" evidence="2">
    <location>
        <position position="852"/>
    </location>
</feature>
<sequence length="852" mass="96323">DNHTGRRQRDRRFVLSSAVQHTDFKIQATSTYSNAFHVLLSEFNILVLGERQSGKSTLIEAIKNYARQDILDPIIPNYTSTTDVKSTLITTSLPRFSVFKGADDQDERSQPNQLSNDDIRQYLSLVDAEYEQLKSCLHIRKDQQKLNPRNFNFRLIDTPGLNFIKDGSRSHITDGESGVFITETLPAIIKHLGSTFAVHLVLLVISDADNYDSSEAVNFYRDILPAFDFITVVAHRDIKGDEATSPASKAPRSRHKSPYGESHADQIYFAIDNIFIRDDPIRNCLARNDIRRVLELALLNEPVFVQPKKPSFIKDLDKFLEDRYSEVLKTIHDAVATTDESNPFHNILRLTKIQCDKDAHKETILSSSPLKLIFSRKFENTWDAPTSYGPIKVEMESECEIAHVDILKHNVEILKQDGGVGADQLRLAFRWTSAFHGILEIRIYVNAATTPPHSNDIQMNINVAVRNAVPNSKGASDQYKLIMEFLERYRRFHTMHRLTSANAVHPEAIQILTIRDIDQTIPIDIFQCVEKLETAYFNIADTYKSKIASQEKAPSKIIVDDGGSARSIYPAVNGFRSHLVHRRTQNPWSKIEYIGSTMPGRHGDMHPLSLLTIPIPEESDESGRGRLHGPIVETIKVTLFQEFKIRGSSKSISFPTRRNIENGYFTMWNDIELVFGKVKFVLHGSNVVPKLSDENSIILQPERIRYYPGVVLEVVKEENSSAAAETPDIPLYPWPSTSSPNFKMPLPYILQHPSDLPTDLSPIITQSLPDSVTTMGIGSQKDSAAMTFISQDSSKLNAAEKGLEMKKEFQKNFDKLRDDIEIEKLLLTMDTGGERLGKMLEKLASEDDDIGK</sequence>
<feature type="region of interest" description="Disordered" evidence="1">
    <location>
        <begin position="241"/>
        <end position="260"/>
    </location>
</feature>
<dbReference type="EMBL" id="JAAAID010000242">
    <property type="protein sequence ID" value="KAG0020074.1"/>
    <property type="molecule type" value="Genomic_DNA"/>
</dbReference>
<reference evidence="2" key="1">
    <citation type="journal article" date="2020" name="Fungal Divers.">
        <title>Resolving the Mortierellaceae phylogeny through synthesis of multi-gene phylogenetics and phylogenomics.</title>
        <authorList>
            <person name="Vandepol N."/>
            <person name="Liber J."/>
            <person name="Desiro A."/>
            <person name="Na H."/>
            <person name="Kennedy M."/>
            <person name="Barry K."/>
            <person name="Grigoriev I.V."/>
            <person name="Miller A.N."/>
            <person name="O'Donnell K."/>
            <person name="Stajich J.E."/>
            <person name="Bonito G."/>
        </authorList>
    </citation>
    <scope>NUCLEOTIDE SEQUENCE</scope>
    <source>
        <strain evidence="2">NRRL 2769</strain>
    </source>
</reference>
<dbReference type="SUPFAM" id="SSF52540">
    <property type="entry name" value="P-loop containing nucleoside triphosphate hydrolases"/>
    <property type="match status" value="1"/>
</dbReference>
<evidence type="ECO:0000313" key="2">
    <source>
        <dbReference type="EMBL" id="KAG0020074.1"/>
    </source>
</evidence>
<organism evidence="2 3">
    <name type="scientific">Entomortierella chlamydospora</name>
    <dbReference type="NCBI Taxonomy" id="101097"/>
    <lineage>
        <taxon>Eukaryota</taxon>
        <taxon>Fungi</taxon>
        <taxon>Fungi incertae sedis</taxon>
        <taxon>Mucoromycota</taxon>
        <taxon>Mortierellomycotina</taxon>
        <taxon>Mortierellomycetes</taxon>
        <taxon>Mortierellales</taxon>
        <taxon>Mortierellaceae</taxon>
        <taxon>Entomortierella</taxon>
    </lineage>
</organism>
<name>A0A9P6MZY1_9FUNG</name>
<keyword evidence="3" id="KW-1185">Reference proteome</keyword>
<dbReference type="Gene3D" id="3.40.50.300">
    <property type="entry name" value="P-loop containing nucleotide triphosphate hydrolases"/>
    <property type="match status" value="1"/>
</dbReference>
<proteinExistence type="predicted"/>
<evidence type="ECO:0000313" key="3">
    <source>
        <dbReference type="Proteomes" id="UP000703661"/>
    </source>
</evidence>
<accession>A0A9P6MZY1</accession>
<dbReference type="InterPro" id="IPR027417">
    <property type="entry name" value="P-loop_NTPase"/>
</dbReference>
<comment type="caution">
    <text evidence="2">The sequence shown here is derived from an EMBL/GenBank/DDBJ whole genome shotgun (WGS) entry which is preliminary data.</text>
</comment>
<dbReference type="AlphaFoldDB" id="A0A9P6MZY1"/>
<dbReference type="Proteomes" id="UP000703661">
    <property type="component" value="Unassembled WGS sequence"/>
</dbReference>
<evidence type="ECO:0000256" key="1">
    <source>
        <dbReference type="SAM" id="MobiDB-lite"/>
    </source>
</evidence>